<name>A0A1M6AFP9_9FIRM</name>
<dbReference type="EMBL" id="FQXJ01000017">
    <property type="protein sequence ID" value="SHI35237.1"/>
    <property type="molecule type" value="Genomic_DNA"/>
</dbReference>
<gene>
    <name evidence="1" type="ORF">SAMN02746098_03936</name>
</gene>
<keyword evidence="2" id="KW-1185">Reference proteome</keyword>
<evidence type="ECO:0000313" key="1">
    <source>
        <dbReference type="EMBL" id="SHI35237.1"/>
    </source>
</evidence>
<protein>
    <submittedName>
        <fullName evidence="1">Uncharacterized protein</fullName>
    </submittedName>
</protein>
<accession>A0A1M6AFP9</accession>
<dbReference type="RefSeq" id="WP_073031481.1">
    <property type="nucleotide sequence ID" value="NZ_FQXJ01000017.1"/>
</dbReference>
<sequence length="151" mass="16702">MNKKKYFLTIIGGVLALTITLLVTFNTSAFSNDIVKKGSKLIEVETNVKDLAIETFDINTNNVKVLYDSDVFNDKIAKESADVRSKLLIALGILTDNKTFVPGDKIPIYFLEGNNIASIAIKHADGTISLTKFDISKKEPVKIDHIVKETK</sequence>
<dbReference type="AlphaFoldDB" id="A0A1M6AFP9"/>
<reference evidence="2" key="1">
    <citation type="submission" date="2016-11" db="EMBL/GenBank/DDBJ databases">
        <authorList>
            <person name="Varghese N."/>
            <person name="Submissions S."/>
        </authorList>
    </citation>
    <scope>NUCLEOTIDE SEQUENCE [LARGE SCALE GENOMIC DNA]</scope>
    <source>
        <strain evidence="2">DSM 15449</strain>
    </source>
</reference>
<proteinExistence type="predicted"/>
<dbReference type="Proteomes" id="UP000183954">
    <property type="component" value="Unassembled WGS sequence"/>
</dbReference>
<organism evidence="1 2">
    <name type="scientific">Desulfosporosinus lacus DSM 15449</name>
    <dbReference type="NCBI Taxonomy" id="1121420"/>
    <lineage>
        <taxon>Bacteria</taxon>
        <taxon>Bacillati</taxon>
        <taxon>Bacillota</taxon>
        <taxon>Clostridia</taxon>
        <taxon>Eubacteriales</taxon>
        <taxon>Desulfitobacteriaceae</taxon>
        <taxon>Desulfosporosinus</taxon>
    </lineage>
</organism>
<evidence type="ECO:0000313" key="2">
    <source>
        <dbReference type="Proteomes" id="UP000183954"/>
    </source>
</evidence>